<proteinExistence type="predicted"/>
<dbReference type="Pfam" id="PF23622">
    <property type="entry name" value="LRR_At1g61320_AtMIF1"/>
    <property type="match status" value="1"/>
</dbReference>
<evidence type="ECO:0000313" key="2">
    <source>
        <dbReference type="EMBL" id="KAL3360569.1"/>
    </source>
</evidence>
<dbReference type="InterPro" id="IPR001810">
    <property type="entry name" value="F-box_dom"/>
</dbReference>
<comment type="caution">
    <text evidence="2">The sequence shown here is derived from an EMBL/GenBank/DDBJ whole genome shotgun (WGS) entry which is preliminary data.</text>
</comment>
<dbReference type="SMART" id="SM00579">
    <property type="entry name" value="FBD"/>
    <property type="match status" value="1"/>
</dbReference>
<dbReference type="CDD" id="cd22160">
    <property type="entry name" value="F-box_AtFBL13-like"/>
    <property type="match status" value="1"/>
</dbReference>
<dbReference type="InterPro" id="IPR032675">
    <property type="entry name" value="LRR_dom_sf"/>
</dbReference>
<organism evidence="2 3">
    <name type="scientific">Solanum stoloniferum</name>
    <dbReference type="NCBI Taxonomy" id="62892"/>
    <lineage>
        <taxon>Eukaryota</taxon>
        <taxon>Viridiplantae</taxon>
        <taxon>Streptophyta</taxon>
        <taxon>Embryophyta</taxon>
        <taxon>Tracheophyta</taxon>
        <taxon>Spermatophyta</taxon>
        <taxon>Magnoliopsida</taxon>
        <taxon>eudicotyledons</taxon>
        <taxon>Gunneridae</taxon>
        <taxon>Pentapetalae</taxon>
        <taxon>asterids</taxon>
        <taxon>lamiids</taxon>
        <taxon>Solanales</taxon>
        <taxon>Solanaceae</taxon>
        <taxon>Solanoideae</taxon>
        <taxon>Solaneae</taxon>
        <taxon>Solanum</taxon>
    </lineage>
</organism>
<dbReference type="Gene3D" id="1.20.1280.50">
    <property type="match status" value="1"/>
</dbReference>
<dbReference type="SUPFAM" id="SSF52047">
    <property type="entry name" value="RNI-like"/>
    <property type="match status" value="1"/>
</dbReference>
<keyword evidence="3" id="KW-1185">Reference proteome</keyword>
<dbReference type="SUPFAM" id="SSF81383">
    <property type="entry name" value="F-box domain"/>
    <property type="match status" value="1"/>
</dbReference>
<gene>
    <name evidence="2" type="ORF">AABB24_013809</name>
</gene>
<name>A0ABD2TVU1_9SOLN</name>
<dbReference type="InterPro" id="IPR053781">
    <property type="entry name" value="F-box_AtFBL13-like"/>
</dbReference>
<dbReference type="AlphaFoldDB" id="A0ABD2TVU1"/>
<dbReference type="EMBL" id="JBJKTR010000008">
    <property type="protein sequence ID" value="KAL3360569.1"/>
    <property type="molecule type" value="Genomic_DNA"/>
</dbReference>
<dbReference type="InterPro" id="IPR036047">
    <property type="entry name" value="F-box-like_dom_sf"/>
</dbReference>
<dbReference type="InterPro" id="IPR006566">
    <property type="entry name" value="FBD"/>
</dbReference>
<dbReference type="Gene3D" id="3.80.10.10">
    <property type="entry name" value="Ribonuclease Inhibitor"/>
    <property type="match status" value="1"/>
</dbReference>
<evidence type="ECO:0000313" key="3">
    <source>
        <dbReference type="Proteomes" id="UP001627284"/>
    </source>
</evidence>
<sequence>MAKKSKKREAKKSEKTEDRLSDLPDSILIHILSMLCEDTEDSKEVVRTSVVSKRWQFLWMSVPVSLEIEIPDDCCFGPPGKWERHVLDYLNSTNRELHYWRSCHKIRKFSVNCDSSDTERFVKDVHLWVYFASKLANVEHFRLRYEGAYEFPQFAFKNTSWRKLDIQLGETLNPSANVNWSGMVSLSLRYMYLTDGVMEKVLSGCPNLECLKLYHFVDVHRLEISNVKLRKLIIDNSETDQCDLSLEILAPYIQNLKILGSCREIYLRNVASLVNAVLNFEFDCYIEEEDTLPRMECTCLKELFHSVAHVEKLELGPWCIQYLSILELEGWQPPPSSWKFLQLSTTLRQLDFPGICSFLQSSSDLETLVVDGYRESRALLLRYTNTDEQIRRFETHDFNCSFLHLKTIKILEFSVSVMPLVKYLLKHAVVLEKFIIAAKYKKSDLYYVKRAQELLSIPRSSPQASVIFSYR</sequence>
<feature type="domain" description="FBD" evidence="1">
    <location>
        <begin position="399"/>
        <end position="469"/>
    </location>
</feature>
<protein>
    <recommendedName>
        <fullName evidence="1">FBD domain-containing protein</fullName>
    </recommendedName>
</protein>
<dbReference type="Proteomes" id="UP001627284">
    <property type="component" value="Unassembled WGS sequence"/>
</dbReference>
<reference evidence="2 3" key="1">
    <citation type="submission" date="2024-05" db="EMBL/GenBank/DDBJ databases">
        <title>De novo assembly of an allotetraploid wild potato.</title>
        <authorList>
            <person name="Hosaka A.J."/>
        </authorList>
    </citation>
    <scope>NUCLEOTIDE SEQUENCE [LARGE SCALE GENOMIC DNA]</scope>
    <source>
        <tissue evidence="2">Young leaves</tissue>
    </source>
</reference>
<dbReference type="PANTHER" id="PTHR31900:SF32">
    <property type="entry name" value="F-BOX_RNI_FBD-LIKE DOMAIN PROTEIN"/>
    <property type="match status" value="1"/>
</dbReference>
<evidence type="ECO:0000259" key="1">
    <source>
        <dbReference type="SMART" id="SM00579"/>
    </source>
</evidence>
<accession>A0ABD2TVU1</accession>
<dbReference type="PANTHER" id="PTHR31900">
    <property type="entry name" value="F-BOX/RNI SUPERFAMILY PROTEIN-RELATED"/>
    <property type="match status" value="1"/>
</dbReference>
<dbReference type="InterPro" id="IPR050232">
    <property type="entry name" value="FBL13/AtMIF1-like"/>
</dbReference>
<dbReference type="Pfam" id="PF00646">
    <property type="entry name" value="F-box"/>
    <property type="match status" value="1"/>
</dbReference>
<dbReference type="InterPro" id="IPR055357">
    <property type="entry name" value="LRR_At1g61320_AtMIF1"/>
</dbReference>